<reference evidence="2" key="1">
    <citation type="submission" date="2017-02" db="EMBL/GenBank/DDBJ databases">
        <authorList>
            <person name="Daims H."/>
        </authorList>
    </citation>
    <scope>NUCLEOTIDE SEQUENCE [LARGE SCALE GENOMIC DNA]</scope>
</reference>
<organism evidence="1 2">
    <name type="scientific">Crenothrix polyspora</name>
    <dbReference type="NCBI Taxonomy" id="360316"/>
    <lineage>
        <taxon>Bacteria</taxon>
        <taxon>Pseudomonadati</taxon>
        <taxon>Pseudomonadota</taxon>
        <taxon>Gammaproteobacteria</taxon>
        <taxon>Methylococcales</taxon>
        <taxon>Crenotrichaceae</taxon>
        <taxon>Crenothrix</taxon>
    </lineage>
</organism>
<sequence>MSVICAHICEYGHLKGGLKRRQVYRLTFKLGVELCPTLYKQPH</sequence>
<name>A0A1R4HDP1_9GAMM</name>
<dbReference type="Proteomes" id="UP000195442">
    <property type="component" value="Unassembled WGS sequence"/>
</dbReference>
<proteinExistence type="predicted"/>
<dbReference type="EMBL" id="FUKJ01000310">
    <property type="protein sequence ID" value="SJM94151.1"/>
    <property type="molecule type" value="Genomic_DNA"/>
</dbReference>
<dbReference type="AlphaFoldDB" id="A0A1R4HDP1"/>
<accession>A0A1R4HDP1</accession>
<evidence type="ECO:0000313" key="1">
    <source>
        <dbReference type="EMBL" id="SJM94151.1"/>
    </source>
</evidence>
<gene>
    <name evidence="1" type="ORF">CRENPOLYSF2_3780011</name>
</gene>
<evidence type="ECO:0008006" key="3">
    <source>
        <dbReference type="Google" id="ProtNLM"/>
    </source>
</evidence>
<protein>
    <recommendedName>
        <fullName evidence="3">Transposase</fullName>
    </recommendedName>
</protein>
<evidence type="ECO:0000313" key="2">
    <source>
        <dbReference type="Proteomes" id="UP000195442"/>
    </source>
</evidence>
<keyword evidence="2" id="KW-1185">Reference proteome</keyword>